<feature type="transmembrane region" description="Helical" evidence="3">
    <location>
        <begin position="21"/>
        <end position="45"/>
    </location>
</feature>
<accession>A0A3P3U351</accession>
<keyword evidence="3" id="KW-1133">Transmembrane helix</keyword>
<sequence length="437" mass="47498">MGEINHTANGATPTIFKKISAWALLLVSVIVGMIVSMLATIYFAGITGSRIIAFAAGIVTLVIIAGGGSYFAGRMLKGKQVQSNRKYSMFTSGIALLLTASLMLGFLYAPAESNPMQPNDHVQYWDLSTGSRIAYTRISENVDKPYPVLLVHGGAGAPSLEADDYAKALAKEGYDVYNYQQVGAGLSSRLKPDEYTVDRHVQDLEAIRKQLNADKVILIGGSWGGTLTANYMAAYPNNVEKAVFRSPGSIWASANANIGPGDSTAGQQDQNKAVSGNLRFTMAQSIAQLGGTQGLYVLMPEKSLDGLLERFVDTLNMEPGNPNPDTNEEPPSEGYGFWVNAKTGQNTRIVPDPRPALKKNTTPVLIIRAQYDYIAWEQTREYRNTFPNSKLLPVAGLGHKITKPYQQIYSEAIVKFLNGEELPIEPYTGAENPFSVQ</sequence>
<dbReference type="Gene3D" id="3.40.50.1820">
    <property type="entry name" value="alpha/beta hydrolase"/>
    <property type="match status" value="1"/>
</dbReference>
<dbReference type="GO" id="GO:0016020">
    <property type="term" value="C:membrane"/>
    <property type="evidence" value="ECO:0007669"/>
    <property type="project" value="TreeGrafter"/>
</dbReference>
<dbReference type="SUPFAM" id="SSF53474">
    <property type="entry name" value="alpha/beta-Hydrolases"/>
    <property type="match status" value="1"/>
</dbReference>
<organism evidence="5 6">
    <name type="scientific">Paenibacillus oralis</name>
    <dbReference type="NCBI Taxonomy" id="2490856"/>
    <lineage>
        <taxon>Bacteria</taxon>
        <taxon>Bacillati</taxon>
        <taxon>Bacillota</taxon>
        <taxon>Bacilli</taxon>
        <taxon>Bacillales</taxon>
        <taxon>Paenibacillaceae</taxon>
        <taxon>Paenibacillus</taxon>
    </lineage>
</organism>
<dbReference type="Proteomes" id="UP000267017">
    <property type="component" value="Unassembled WGS sequence"/>
</dbReference>
<keyword evidence="2 5" id="KW-0378">Hydrolase</keyword>
<proteinExistence type="inferred from homology"/>
<dbReference type="PANTHER" id="PTHR43798:SF31">
    <property type="entry name" value="AB HYDROLASE SUPERFAMILY PROTEIN YCLE"/>
    <property type="match status" value="1"/>
</dbReference>
<keyword evidence="3" id="KW-0472">Membrane</keyword>
<comment type="similarity">
    <text evidence="1">Belongs to the peptidase S33 family.</text>
</comment>
<evidence type="ECO:0000256" key="1">
    <source>
        <dbReference type="ARBA" id="ARBA00010088"/>
    </source>
</evidence>
<evidence type="ECO:0000313" key="6">
    <source>
        <dbReference type="Proteomes" id="UP000267017"/>
    </source>
</evidence>
<dbReference type="AlphaFoldDB" id="A0A3P3U351"/>
<reference evidence="5 6" key="1">
    <citation type="submission" date="2018-11" db="EMBL/GenBank/DDBJ databases">
        <title>Genome sequencing of Paenibacillus sp. KCOM 3021 (= ChDC PVNT-B20).</title>
        <authorList>
            <person name="Kook J.-K."/>
            <person name="Park S.-N."/>
            <person name="Lim Y.K."/>
        </authorList>
    </citation>
    <scope>NUCLEOTIDE SEQUENCE [LARGE SCALE GENOMIC DNA]</scope>
    <source>
        <strain evidence="5 6">KCOM 3021</strain>
    </source>
</reference>
<feature type="transmembrane region" description="Helical" evidence="3">
    <location>
        <begin position="51"/>
        <end position="72"/>
    </location>
</feature>
<dbReference type="InterPro" id="IPR000073">
    <property type="entry name" value="AB_hydrolase_1"/>
</dbReference>
<dbReference type="GO" id="GO:0004177">
    <property type="term" value="F:aminopeptidase activity"/>
    <property type="evidence" value="ECO:0007669"/>
    <property type="project" value="UniProtKB-EC"/>
</dbReference>
<keyword evidence="3" id="KW-0812">Transmembrane</keyword>
<evidence type="ECO:0000256" key="2">
    <source>
        <dbReference type="ARBA" id="ARBA00022801"/>
    </source>
</evidence>
<dbReference type="OrthoDB" id="9773293at2"/>
<protein>
    <submittedName>
        <fullName evidence="5">Alpha/beta fold hydrolase</fullName>
    </submittedName>
</protein>
<feature type="domain" description="AB hydrolase-1" evidence="4">
    <location>
        <begin position="146"/>
        <end position="400"/>
    </location>
</feature>
<gene>
    <name evidence="5" type="ORF">EHV15_14210</name>
</gene>
<dbReference type="GO" id="GO:0006508">
    <property type="term" value="P:proteolysis"/>
    <property type="evidence" value="ECO:0007669"/>
    <property type="project" value="InterPro"/>
</dbReference>
<dbReference type="PRINTS" id="PR00793">
    <property type="entry name" value="PROAMNOPTASE"/>
</dbReference>
<name>A0A3P3U351_9BACL</name>
<feature type="transmembrane region" description="Helical" evidence="3">
    <location>
        <begin position="93"/>
        <end position="111"/>
    </location>
</feature>
<evidence type="ECO:0000259" key="4">
    <source>
        <dbReference type="Pfam" id="PF00561"/>
    </source>
</evidence>
<evidence type="ECO:0000313" key="5">
    <source>
        <dbReference type="EMBL" id="RRJ63958.1"/>
    </source>
</evidence>
<dbReference type="InterPro" id="IPR029058">
    <property type="entry name" value="AB_hydrolase_fold"/>
</dbReference>
<comment type="caution">
    <text evidence="5">The sequence shown here is derived from an EMBL/GenBank/DDBJ whole genome shotgun (WGS) entry which is preliminary data.</text>
</comment>
<keyword evidence="6" id="KW-1185">Reference proteome</keyword>
<dbReference type="InterPro" id="IPR050266">
    <property type="entry name" value="AB_hydrolase_sf"/>
</dbReference>
<dbReference type="PANTHER" id="PTHR43798">
    <property type="entry name" value="MONOACYLGLYCEROL LIPASE"/>
    <property type="match status" value="1"/>
</dbReference>
<dbReference type="Pfam" id="PF00561">
    <property type="entry name" value="Abhydrolase_1"/>
    <property type="match status" value="1"/>
</dbReference>
<dbReference type="EMBL" id="RRCN01000001">
    <property type="protein sequence ID" value="RRJ63958.1"/>
    <property type="molecule type" value="Genomic_DNA"/>
</dbReference>
<evidence type="ECO:0000256" key="3">
    <source>
        <dbReference type="SAM" id="Phobius"/>
    </source>
</evidence>
<dbReference type="RefSeq" id="WP_128631787.1">
    <property type="nucleotide sequence ID" value="NZ_RRCN01000001.1"/>
</dbReference>
<dbReference type="InterPro" id="IPR002410">
    <property type="entry name" value="Peptidase_S33"/>
</dbReference>